<organism evidence="1 2">
    <name type="scientific">Candidatus Methanoperedens nitratireducens</name>
    <dbReference type="NCBI Taxonomy" id="1392998"/>
    <lineage>
        <taxon>Archaea</taxon>
        <taxon>Methanobacteriati</taxon>
        <taxon>Methanobacteriota</taxon>
        <taxon>Stenosarchaea group</taxon>
        <taxon>Methanomicrobia</taxon>
        <taxon>Methanosarcinales</taxon>
        <taxon>ANME-2 cluster</taxon>
        <taxon>Candidatus Methanoperedentaceae</taxon>
        <taxon>Candidatus Methanoperedens</taxon>
    </lineage>
</organism>
<sequence length="43" mass="5273">MIVTEIIYYSLENIRSEDTVPDKYTRGLKFYMILKQIFGRRRD</sequence>
<proteinExistence type="predicted"/>
<dbReference type="AlphaFoldDB" id="A0A0P8A7B9"/>
<gene>
    <name evidence="1" type="ORF">MPEBLZ_02965</name>
</gene>
<name>A0A0P8A7B9_9EURY</name>
<dbReference type="EMBL" id="LKCM01000230">
    <property type="protein sequence ID" value="KPQ42507.1"/>
    <property type="molecule type" value="Genomic_DNA"/>
</dbReference>
<dbReference type="Proteomes" id="UP000050360">
    <property type="component" value="Unassembled WGS sequence"/>
</dbReference>
<evidence type="ECO:0000313" key="2">
    <source>
        <dbReference type="Proteomes" id="UP000050360"/>
    </source>
</evidence>
<reference evidence="1 2" key="1">
    <citation type="submission" date="2015-09" db="EMBL/GenBank/DDBJ databases">
        <title>A metagenomics-based metabolic model of nitrate-dependent anaerobic oxidation of methane by Methanoperedens-like archaea.</title>
        <authorList>
            <person name="Arshad A."/>
            <person name="Speth D.R."/>
            <person name="De Graaf R.M."/>
            <person name="Op Den Camp H.J."/>
            <person name="Jetten M.S."/>
            <person name="Welte C.U."/>
        </authorList>
    </citation>
    <scope>NUCLEOTIDE SEQUENCE [LARGE SCALE GENOMIC DNA]</scope>
</reference>
<evidence type="ECO:0000313" key="1">
    <source>
        <dbReference type="EMBL" id="KPQ42507.1"/>
    </source>
</evidence>
<comment type="caution">
    <text evidence="1">The sequence shown here is derived from an EMBL/GenBank/DDBJ whole genome shotgun (WGS) entry which is preliminary data.</text>
</comment>
<accession>A0A0P8A7B9</accession>
<protein>
    <submittedName>
        <fullName evidence="1">Uncharacterized protein</fullName>
    </submittedName>
</protein>